<evidence type="ECO:0000256" key="10">
    <source>
        <dbReference type="SAM" id="MobiDB-lite"/>
    </source>
</evidence>
<keyword evidence="6 11" id="KW-0812">Transmembrane</keyword>
<dbReference type="Proteomes" id="UP000231179">
    <property type="component" value="Chromosome"/>
</dbReference>
<keyword evidence="2" id="KW-0813">Transport</keyword>
<comment type="subcellular location">
    <subcellularLocation>
        <location evidence="1">Cell membrane</location>
        <topology evidence="1">Multi-pass membrane protein</topology>
    </subcellularLocation>
</comment>
<protein>
    <submittedName>
        <fullName evidence="13">PTS system, cellobiose-specific IIC component</fullName>
    </submittedName>
</protein>
<evidence type="ECO:0000256" key="2">
    <source>
        <dbReference type="ARBA" id="ARBA00022448"/>
    </source>
</evidence>
<feature type="region of interest" description="Disordered" evidence="10">
    <location>
        <begin position="722"/>
        <end position="741"/>
    </location>
</feature>
<feature type="transmembrane region" description="Helical" evidence="11">
    <location>
        <begin position="674"/>
        <end position="697"/>
    </location>
</feature>
<evidence type="ECO:0000313" key="13">
    <source>
        <dbReference type="EMBL" id="ATX71432.1"/>
    </source>
</evidence>
<dbReference type="GO" id="GO:0008982">
    <property type="term" value="F:protein-N(PI)-phosphohistidine-sugar phosphotransferase activity"/>
    <property type="evidence" value="ECO:0007669"/>
    <property type="project" value="InterPro"/>
</dbReference>
<evidence type="ECO:0000256" key="6">
    <source>
        <dbReference type="ARBA" id="ARBA00022692"/>
    </source>
</evidence>
<evidence type="ECO:0000256" key="8">
    <source>
        <dbReference type="ARBA" id="ARBA00023136"/>
    </source>
</evidence>
<keyword evidence="5" id="KW-0598">Phosphotransferase system</keyword>
<keyword evidence="4" id="KW-0762">Sugar transport</keyword>
<keyword evidence="8 11" id="KW-0472">Membrane</keyword>
<reference evidence="13 14" key="1">
    <citation type="submission" date="2017-11" db="EMBL/GenBank/DDBJ databases">
        <title>Complete genome sequence of Spiroplasma clarkii CN-5 (DSM 19994).</title>
        <authorList>
            <person name="Tsai Y.-M."/>
            <person name="Chang A."/>
            <person name="Lo W.-S."/>
            <person name="Kuo C.-H."/>
        </authorList>
    </citation>
    <scope>NUCLEOTIDE SEQUENCE [LARGE SCALE GENOMIC DNA]</scope>
    <source>
        <strain evidence="13 14">CN-5</strain>
    </source>
</reference>
<evidence type="ECO:0000256" key="3">
    <source>
        <dbReference type="ARBA" id="ARBA00022475"/>
    </source>
</evidence>
<dbReference type="GO" id="GO:0005886">
    <property type="term" value="C:plasma membrane"/>
    <property type="evidence" value="ECO:0007669"/>
    <property type="project" value="UniProtKB-SubCell"/>
</dbReference>
<evidence type="ECO:0000256" key="7">
    <source>
        <dbReference type="ARBA" id="ARBA00022989"/>
    </source>
</evidence>
<sequence>MQKYEKFPEVFSIYKQVIRDKQRLKEMKKDLHEYKWLVGKKKNEFPQIKPEMKILLNKKLFALETEFENEVARAKYEYKDVNTLYEEYALNRDELNSEFKAKITIRLDKAKDEIKSIESAYKLRIKKIKELAKEIKKNNRQIKEKWKDSKFKRIANEIIYRDTFLEVQKEANQLIEEYHQEFQKNINHLYQEFEEQHPQIKRYKYKVRKFINHKLKPFKNDNERSIYELSIEVLFLANQLKSKIEYQHKRVVNAKLELRYNKGKTDVLPFKVYLERFAKDVNKFSNWKFIAALRNGFFALMPLIIAGAIFVIINNTFISPEYGGFLNLFSFSVDTLENLQKVRDIGENIYNAGFAFYALLLAGAIAYNLAPHYNSSRWSMMLLAMGCYIVVNPIFITDIKVMGTSGLLTAVLVSIFSSVIYGNLSKNERLKINLDKNSVPDGVIRSFNVLVPFAITLIVFALIEFIISFVGYNVGEIQIQGSYVSVNSLNQIVVIVLQLPLTEAITGLWGMTTVVSVWQFCWFLGVNPHGIISPIIEPLQLDGLLQNQAAIAAGNAPQYVFTNSFMFSFIQIGGSGGTIGLVLAIFMFSKRAEWRNTTKLSIIAILFSVNEPILFGIPIVLNPILFIPFMLGPIFVGILTYMATVNGFLGYTTVFVPQNTIPIFGGFASTRDNMAFLIIFINIVILTTLYSPFVLFANYTKKIDQMRNFKLNELPNLIIKKGLGKKNPKDKPSETQKTSTA</sequence>
<keyword evidence="9" id="KW-0175">Coiled coil</keyword>
<name>A0A2K8KJC5_9MOLU</name>
<dbReference type="EMBL" id="CP024870">
    <property type="protein sequence ID" value="ATX71432.1"/>
    <property type="molecule type" value="Genomic_DNA"/>
</dbReference>
<dbReference type="PANTHER" id="PTHR33989:SF8">
    <property type="entry name" value="PERMEASE IIC COMPONENT"/>
    <property type="match status" value="1"/>
</dbReference>
<evidence type="ECO:0000256" key="11">
    <source>
        <dbReference type="SAM" id="Phobius"/>
    </source>
</evidence>
<feature type="transmembrane region" description="Helical" evidence="11">
    <location>
        <begin position="600"/>
        <end position="617"/>
    </location>
</feature>
<keyword evidence="7 11" id="KW-1133">Transmembrane helix</keyword>
<dbReference type="InterPro" id="IPR004501">
    <property type="entry name" value="PTS_EIIC_3"/>
</dbReference>
<dbReference type="GO" id="GO:0009401">
    <property type="term" value="P:phosphoenolpyruvate-dependent sugar phosphotransferase system"/>
    <property type="evidence" value="ECO:0007669"/>
    <property type="project" value="UniProtKB-KW"/>
</dbReference>
<dbReference type="RefSeq" id="WP_100254966.1">
    <property type="nucleotide sequence ID" value="NZ_CP024870.1"/>
</dbReference>
<accession>A0A2K8KJC5</accession>
<feature type="coiled-coil region" evidence="9">
    <location>
        <begin position="78"/>
        <end position="145"/>
    </location>
</feature>
<feature type="transmembrane region" description="Helical" evidence="11">
    <location>
        <begin position="377"/>
        <end position="396"/>
    </location>
</feature>
<proteinExistence type="predicted"/>
<dbReference type="GO" id="GO:1901264">
    <property type="term" value="P:carbohydrate derivative transport"/>
    <property type="evidence" value="ECO:0007669"/>
    <property type="project" value="TreeGrafter"/>
</dbReference>
<evidence type="ECO:0000259" key="12">
    <source>
        <dbReference type="PROSITE" id="PS51105"/>
    </source>
</evidence>
<feature type="domain" description="PTS EIIC type-3" evidence="12">
    <location>
        <begin position="273"/>
        <end position="693"/>
    </location>
</feature>
<feature type="transmembrane region" description="Helical" evidence="11">
    <location>
        <begin position="565"/>
        <end position="588"/>
    </location>
</feature>
<feature type="transmembrane region" description="Helical" evidence="11">
    <location>
        <begin position="508"/>
        <end position="525"/>
    </location>
</feature>
<dbReference type="PANTHER" id="PTHR33989">
    <property type="match status" value="1"/>
</dbReference>
<feature type="transmembrane region" description="Helical" evidence="11">
    <location>
        <begin position="297"/>
        <end position="318"/>
    </location>
</feature>
<feature type="transmembrane region" description="Helical" evidence="11">
    <location>
        <begin position="445"/>
        <end position="470"/>
    </location>
</feature>
<evidence type="ECO:0000256" key="4">
    <source>
        <dbReference type="ARBA" id="ARBA00022597"/>
    </source>
</evidence>
<dbReference type="Pfam" id="PF02378">
    <property type="entry name" value="PTS_EIIC"/>
    <property type="match status" value="1"/>
</dbReference>
<dbReference type="InterPro" id="IPR051088">
    <property type="entry name" value="PTS_Sugar-EIIC/EIIB"/>
</dbReference>
<keyword evidence="14" id="KW-1185">Reference proteome</keyword>
<evidence type="ECO:0000256" key="9">
    <source>
        <dbReference type="SAM" id="Coils"/>
    </source>
</evidence>
<evidence type="ECO:0000256" key="5">
    <source>
        <dbReference type="ARBA" id="ARBA00022683"/>
    </source>
</evidence>
<gene>
    <name evidence="13" type="primary">celB</name>
    <name evidence="13" type="ORF">SCLAR_v1c11320</name>
</gene>
<organism evidence="13 14">
    <name type="scientific">Spiroplasma clarkii</name>
    <dbReference type="NCBI Taxonomy" id="2139"/>
    <lineage>
        <taxon>Bacteria</taxon>
        <taxon>Bacillati</taxon>
        <taxon>Mycoplasmatota</taxon>
        <taxon>Mollicutes</taxon>
        <taxon>Entomoplasmatales</taxon>
        <taxon>Spiroplasmataceae</taxon>
        <taxon>Spiroplasma</taxon>
    </lineage>
</organism>
<keyword evidence="3" id="KW-1003">Cell membrane</keyword>
<evidence type="ECO:0000313" key="14">
    <source>
        <dbReference type="Proteomes" id="UP000231179"/>
    </source>
</evidence>
<feature type="transmembrane region" description="Helical" evidence="11">
    <location>
        <begin position="402"/>
        <end position="424"/>
    </location>
</feature>
<dbReference type="AlphaFoldDB" id="A0A2K8KJC5"/>
<dbReference type="PROSITE" id="PS51105">
    <property type="entry name" value="PTS_EIIC_TYPE_3"/>
    <property type="match status" value="1"/>
</dbReference>
<dbReference type="InterPro" id="IPR003352">
    <property type="entry name" value="PTS_EIIC"/>
</dbReference>
<feature type="transmembrane region" description="Helical" evidence="11">
    <location>
        <begin position="349"/>
        <end position="370"/>
    </location>
</feature>
<evidence type="ECO:0000256" key="1">
    <source>
        <dbReference type="ARBA" id="ARBA00004651"/>
    </source>
</evidence>